<feature type="signal peptide" evidence="6">
    <location>
        <begin position="1"/>
        <end position="17"/>
    </location>
</feature>
<dbReference type="STRING" id="743788.S8DZT4"/>
<dbReference type="GO" id="GO:0006508">
    <property type="term" value="P:proteolysis"/>
    <property type="evidence" value="ECO:0007669"/>
    <property type="project" value="UniProtKB-KW"/>
</dbReference>
<accession>S8DZT4</accession>
<name>S8DZT4_FOMSC</name>
<dbReference type="EMBL" id="KE504186">
    <property type="protein sequence ID" value="EPS96638.1"/>
    <property type="molecule type" value="Genomic_DNA"/>
</dbReference>
<keyword evidence="4 6" id="KW-0378">Hydrolase</keyword>
<evidence type="ECO:0000256" key="1">
    <source>
        <dbReference type="ARBA" id="ARBA00009431"/>
    </source>
</evidence>
<evidence type="ECO:0000313" key="7">
    <source>
        <dbReference type="EMBL" id="EPS96638.1"/>
    </source>
</evidence>
<dbReference type="Proteomes" id="UP000015241">
    <property type="component" value="Unassembled WGS sequence"/>
</dbReference>
<proteinExistence type="inferred from homology"/>
<keyword evidence="8" id="KW-1185">Reference proteome</keyword>
<dbReference type="GO" id="GO:0004185">
    <property type="term" value="F:serine-type carboxypeptidase activity"/>
    <property type="evidence" value="ECO:0007669"/>
    <property type="project" value="UniProtKB-UniRule"/>
</dbReference>
<keyword evidence="2 6" id="KW-0121">Carboxypeptidase</keyword>
<dbReference type="InterPro" id="IPR018202">
    <property type="entry name" value="Ser_caboxypep_ser_AS"/>
</dbReference>
<dbReference type="Pfam" id="PF00450">
    <property type="entry name" value="Peptidase_S10"/>
    <property type="match status" value="1"/>
</dbReference>
<dbReference type="PANTHER" id="PTHR11802:SF453">
    <property type="entry name" value="S1, PUTATIVE-RELATED"/>
    <property type="match status" value="1"/>
</dbReference>
<dbReference type="OrthoDB" id="443318at2759"/>
<gene>
    <name evidence="7" type="ORF">FOMPIDRAFT_1062170</name>
</gene>
<evidence type="ECO:0000256" key="5">
    <source>
        <dbReference type="ARBA" id="ARBA00023180"/>
    </source>
</evidence>
<dbReference type="InParanoid" id="S8DZT4"/>
<dbReference type="GO" id="GO:0000324">
    <property type="term" value="C:fungal-type vacuole"/>
    <property type="evidence" value="ECO:0007669"/>
    <property type="project" value="TreeGrafter"/>
</dbReference>
<organism evidence="7 8">
    <name type="scientific">Fomitopsis schrenkii</name>
    <name type="common">Brown rot fungus</name>
    <dbReference type="NCBI Taxonomy" id="2126942"/>
    <lineage>
        <taxon>Eukaryota</taxon>
        <taxon>Fungi</taxon>
        <taxon>Dikarya</taxon>
        <taxon>Basidiomycota</taxon>
        <taxon>Agaricomycotina</taxon>
        <taxon>Agaricomycetes</taxon>
        <taxon>Polyporales</taxon>
        <taxon>Fomitopsis</taxon>
    </lineage>
</organism>
<feature type="chain" id="PRO_5006530428" description="Carboxypeptidase" evidence="6">
    <location>
        <begin position="18"/>
        <end position="490"/>
    </location>
</feature>
<dbReference type="SUPFAM" id="SSF53474">
    <property type="entry name" value="alpha/beta-Hydrolases"/>
    <property type="match status" value="1"/>
</dbReference>
<evidence type="ECO:0000256" key="4">
    <source>
        <dbReference type="ARBA" id="ARBA00022801"/>
    </source>
</evidence>
<protein>
    <recommendedName>
        <fullName evidence="6">Carboxypeptidase</fullName>
        <ecNumber evidence="6">3.4.16.-</ecNumber>
    </recommendedName>
</protein>
<reference evidence="7 8" key="1">
    <citation type="journal article" date="2012" name="Science">
        <title>The Paleozoic origin of enzymatic lignin decomposition reconstructed from 31 fungal genomes.</title>
        <authorList>
            <person name="Floudas D."/>
            <person name="Binder M."/>
            <person name="Riley R."/>
            <person name="Barry K."/>
            <person name="Blanchette R.A."/>
            <person name="Henrissat B."/>
            <person name="Martinez A.T."/>
            <person name="Otillar R."/>
            <person name="Spatafora J.W."/>
            <person name="Yadav J.S."/>
            <person name="Aerts A."/>
            <person name="Benoit I."/>
            <person name="Boyd A."/>
            <person name="Carlson A."/>
            <person name="Copeland A."/>
            <person name="Coutinho P.M."/>
            <person name="de Vries R.P."/>
            <person name="Ferreira P."/>
            <person name="Findley K."/>
            <person name="Foster B."/>
            <person name="Gaskell J."/>
            <person name="Glotzer D."/>
            <person name="Gorecki P."/>
            <person name="Heitman J."/>
            <person name="Hesse C."/>
            <person name="Hori C."/>
            <person name="Igarashi K."/>
            <person name="Jurgens J.A."/>
            <person name="Kallen N."/>
            <person name="Kersten P."/>
            <person name="Kohler A."/>
            <person name="Kuees U."/>
            <person name="Kumar T.K.A."/>
            <person name="Kuo A."/>
            <person name="LaButti K."/>
            <person name="Larrondo L.F."/>
            <person name="Lindquist E."/>
            <person name="Ling A."/>
            <person name="Lombard V."/>
            <person name="Lucas S."/>
            <person name="Lundell T."/>
            <person name="Martin R."/>
            <person name="McLaughlin D.J."/>
            <person name="Morgenstern I."/>
            <person name="Morin E."/>
            <person name="Murat C."/>
            <person name="Nagy L.G."/>
            <person name="Nolan M."/>
            <person name="Ohm R.A."/>
            <person name="Patyshakuliyeva A."/>
            <person name="Rokas A."/>
            <person name="Ruiz-Duenas F.J."/>
            <person name="Sabat G."/>
            <person name="Salamov A."/>
            <person name="Samejima M."/>
            <person name="Schmutz J."/>
            <person name="Slot J.C."/>
            <person name="St John F."/>
            <person name="Stenlid J."/>
            <person name="Sun H."/>
            <person name="Sun S."/>
            <person name="Syed K."/>
            <person name="Tsang A."/>
            <person name="Wiebenga A."/>
            <person name="Young D."/>
            <person name="Pisabarro A."/>
            <person name="Eastwood D.C."/>
            <person name="Martin F."/>
            <person name="Cullen D."/>
            <person name="Grigoriev I.V."/>
            <person name="Hibbett D.S."/>
        </authorList>
    </citation>
    <scope>NUCLEOTIDE SEQUENCE</scope>
    <source>
        <strain evidence="8">FP-58527</strain>
    </source>
</reference>
<dbReference type="PROSITE" id="PS00131">
    <property type="entry name" value="CARBOXYPEPT_SER_SER"/>
    <property type="match status" value="1"/>
</dbReference>
<dbReference type="Gene3D" id="1.10.287.410">
    <property type="match status" value="1"/>
</dbReference>
<evidence type="ECO:0000313" key="8">
    <source>
        <dbReference type="Proteomes" id="UP000015241"/>
    </source>
</evidence>
<evidence type="ECO:0000256" key="3">
    <source>
        <dbReference type="ARBA" id="ARBA00022670"/>
    </source>
</evidence>
<dbReference type="PANTHER" id="PTHR11802">
    <property type="entry name" value="SERINE PROTEASE FAMILY S10 SERINE CARBOXYPEPTIDASE"/>
    <property type="match status" value="1"/>
</dbReference>
<evidence type="ECO:0000256" key="2">
    <source>
        <dbReference type="ARBA" id="ARBA00022645"/>
    </source>
</evidence>
<dbReference type="EC" id="3.4.16.-" evidence="6"/>
<dbReference type="MEROPS" id="S10.008"/>
<dbReference type="PRINTS" id="PR00724">
    <property type="entry name" value="CRBOXYPTASEC"/>
</dbReference>
<evidence type="ECO:0000256" key="6">
    <source>
        <dbReference type="RuleBase" id="RU361156"/>
    </source>
</evidence>
<keyword evidence="5" id="KW-0325">Glycoprotein</keyword>
<sequence length="490" mass="53276">MRLSALIAGLAVLPAFARVNQIPHINGVHGGTSELSEPVELADATLARTVTGAASSDVLRVTENSGVCETTPGVYQASGYANVSSTGSLWFWFFEARNNPDTAPFTIWLNGGPGSSSMIGLFQEHGPCRLNNDSTALDYNPYSWNNVSNVLYLDQPVGVGFSYGDTTVGTSQQAAADVWTFLQTFFNDTRYSKYQENEFAIWTESYGGHYGPTFAAHILQQNDAIANGSISGTPINLKYLGVGNGLTDPLSQYPGYLEYAASNPYHPLVGESDIEEATQAWNETGGCKDQITACYDGGSDDTCSSAQNSCNENILEALTGGYDVYYVLEKDPDAYPPDATDFLTNKTFVRVIGAEASWQETNYDVYTNFADTGDWMRNSRPDLEFVINSGVRTIVFDGDADYILNFDGVEGMVANLQTDFSDEFDQLEFTNWTINGQDAGLFKNAGTFSYVRIYGAGHEVAAYEWGSLARGEAALEMFSQIMSNASISSI</sequence>
<keyword evidence="6" id="KW-0732">Signal</keyword>
<keyword evidence="3 6" id="KW-0645">Protease</keyword>
<dbReference type="Gene3D" id="3.40.50.1820">
    <property type="entry name" value="alpha/beta hydrolase"/>
    <property type="match status" value="1"/>
</dbReference>
<dbReference type="InterPro" id="IPR029058">
    <property type="entry name" value="AB_hydrolase_fold"/>
</dbReference>
<dbReference type="HOGENOM" id="CLU_008523_10_3_1"/>
<dbReference type="AlphaFoldDB" id="S8DZT4"/>
<dbReference type="InterPro" id="IPR001563">
    <property type="entry name" value="Peptidase_S10"/>
</dbReference>
<dbReference type="eggNOG" id="KOG1282">
    <property type="taxonomic scope" value="Eukaryota"/>
</dbReference>
<comment type="similarity">
    <text evidence="1 6">Belongs to the peptidase S10 family.</text>
</comment>